<dbReference type="SUPFAM" id="SSF81901">
    <property type="entry name" value="HCP-like"/>
    <property type="match status" value="1"/>
</dbReference>
<dbReference type="EMBL" id="HBGT01025616">
    <property type="protein sequence ID" value="CAD9434984.1"/>
    <property type="molecule type" value="Transcribed_RNA"/>
</dbReference>
<proteinExistence type="inferred from homology"/>
<dbReference type="Pfam" id="PF08238">
    <property type="entry name" value="Sel1"/>
    <property type="match status" value="3"/>
</dbReference>
<protein>
    <submittedName>
        <fullName evidence="3">Uncharacterized protein</fullName>
    </submittedName>
</protein>
<accession>A0A7S2CTS7</accession>
<gene>
    <name evidence="3" type="ORF">FPAR1323_LOCUS13297</name>
</gene>
<dbReference type="InterPro" id="IPR006597">
    <property type="entry name" value="Sel1-like"/>
</dbReference>
<evidence type="ECO:0000256" key="1">
    <source>
        <dbReference type="ARBA" id="ARBA00038101"/>
    </source>
</evidence>
<dbReference type="AlphaFoldDB" id="A0A7S2CTS7"/>
<organism evidence="3">
    <name type="scientific">Florenciella parvula</name>
    <dbReference type="NCBI Taxonomy" id="236787"/>
    <lineage>
        <taxon>Eukaryota</taxon>
        <taxon>Sar</taxon>
        <taxon>Stramenopiles</taxon>
        <taxon>Ochrophyta</taxon>
        <taxon>Dictyochophyceae</taxon>
        <taxon>Florenciellales</taxon>
        <taxon>Florenciella</taxon>
    </lineage>
</organism>
<comment type="similarity">
    <text evidence="1">Belongs to the sel-1 family.</text>
</comment>
<reference evidence="3" key="1">
    <citation type="submission" date="2021-01" db="EMBL/GenBank/DDBJ databases">
        <authorList>
            <person name="Corre E."/>
            <person name="Pelletier E."/>
            <person name="Niang G."/>
            <person name="Scheremetjew M."/>
            <person name="Finn R."/>
            <person name="Kale V."/>
            <person name="Holt S."/>
            <person name="Cochrane G."/>
            <person name="Meng A."/>
            <person name="Brown T."/>
            <person name="Cohen L."/>
        </authorList>
    </citation>
    <scope>NUCLEOTIDE SEQUENCE</scope>
    <source>
        <strain evidence="3">RCC1693</strain>
    </source>
</reference>
<dbReference type="Gene3D" id="1.25.40.10">
    <property type="entry name" value="Tetratricopeptide repeat domain"/>
    <property type="match status" value="1"/>
</dbReference>
<evidence type="ECO:0000256" key="2">
    <source>
        <dbReference type="SAM" id="MobiDB-lite"/>
    </source>
</evidence>
<dbReference type="PANTHER" id="PTHR11102:SF160">
    <property type="entry name" value="ERAD-ASSOCIATED E3 UBIQUITIN-PROTEIN LIGASE COMPONENT HRD3"/>
    <property type="match status" value="1"/>
</dbReference>
<dbReference type="SMART" id="SM00671">
    <property type="entry name" value="SEL1"/>
    <property type="match status" value="2"/>
</dbReference>
<dbReference type="InterPro" id="IPR050767">
    <property type="entry name" value="Sel1_AlgK"/>
</dbReference>
<dbReference type="PANTHER" id="PTHR11102">
    <property type="entry name" value="SEL-1-LIKE PROTEIN"/>
    <property type="match status" value="1"/>
</dbReference>
<name>A0A7S2CTS7_9STRA</name>
<sequence>MSFFGCGGSRTFEDEPSQSLEVALHWFELAGQQNHTGALIAAGDAYYHGHGTFQSSESAVHFYKRAIESAGPNYTKAVMKASVNLATLYRSGDGAPRSLAKALTLYEEAAESRFVHTESKRAAKQIRKEVARVCPLLFKRVEVVVPNNGVGKSGADKTTLGLVSIEGQRGTVVDFDENSMKYVVEFDILEPGQTAKLSTNNLDVVIDDSEDKENAVGKPNKGAKANSSKDRSHSLAGRGLNPRSRVKALSLAQAPEEGISSPAQKEAVRRARFGV</sequence>
<evidence type="ECO:0000313" key="3">
    <source>
        <dbReference type="EMBL" id="CAD9434984.1"/>
    </source>
</evidence>
<feature type="region of interest" description="Disordered" evidence="2">
    <location>
        <begin position="210"/>
        <end position="275"/>
    </location>
</feature>
<dbReference type="InterPro" id="IPR011990">
    <property type="entry name" value="TPR-like_helical_dom_sf"/>
</dbReference>